<accession>A0A8H4QYB2</accession>
<dbReference type="AlphaFoldDB" id="A0A8H4QYB2"/>
<protein>
    <submittedName>
        <fullName evidence="2">Uncharacterized protein</fullName>
    </submittedName>
</protein>
<name>A0A8H4QYB2_9AGAR</name>
<dbReference type="Proteomes" id="UP000521872">
    <property type="component" value="Unassembled WGS sequence"/>
</dbReference>
<feature type="compositionally biased region" description="Basic residues" evidence="1">
    <location>
        <begin position="636"/>
        <end position="661"/>
    </location>
</feature>
<feature type="region of interest" description="Disordered" evidence="1">
    <location>
        <begin position="264"/>
        <end position="468"/>
    </location>
</feature>
<feature type="region of interest" description="Disordered" evidence="1">
    <location>
        <begin position="1"/>
        <end position="41"/>
    </location>
</feature>
<feature type="region of interest" description="Disordered" evidence="1">
    <location>
        <begin position="577"/>
        <end position="662"/>
    </location>
</feature>
<feature type="compositionally biased region" description="Pro residues" evidence="1">
    <location>
        <begin position="326"/>
        <end position="336"/>
    </location>
</feature>
<keyword evidence="3" id="KW-1185">Reference proteome</keyword>
<dbReference type="EMBL" id="JAACJL010000016">
    <property type="protein sequence ID" value="KAF4619742.1"/>
    <property type="molecule type" value="Genomic_DNA"/>
</dbReference>
<reference evidence="2 3" key="1">
    <citation type="submission" date="2019-12" db="EMBL/GenBank/DDBJ databases">
        <authorList>
            <person name="Floudas D."/>
            <person name="Bentzer J."/>
            <person name="Ahren D."/>
            <person name="Johansson T."/>
            <person name="Persson P."/>
            <person name="Tunlid A."/>
        </authorList>
    </citation>
    <scope>NUCLEOTIDE SEQUENCE [LARGE SCALE GENOMIC DNA]</scope>
    <source>
        <strain evidence="2 3">CBS 102.39</strain>
    </source>
</reference>
<organism evidence="2 3">
    <name type="scientific">Agrocybe pediades</name>
    <dbReference type="NCBI Taxonomy" id="84607"/>
    <lineage>
        <taxon>Eukaryota</taxon>
        <taxon>Fungi</taxon>
        <taxon>Dikarya</taxon>
        <taxon>Basidiomycota</taxon>
        <taxon>Agaricomycotina</taxon>
        <taxon>Agaricomycetes</taxon>
        <taxon>Agaricomycetidae</taxon>
        <taxon>Agaricales</taxon>
        <taxon>Agaricineae</taxon>
        <taxon>Strophariaceae</taxon>
        <taxon>Agrocybe</taxon>
    </lineage>
</organism>
<evidence type="ECO:0000313" key="3">
    <source>
        <dbReference type="Proteomes" id="UP000521872"/>
    </source>
</evidence>
<gene>
    <name evidence="2" type="ORF">D9613_005383</name>
</gene>
<feature type="compositionally biased region" description="Polar residues" evidence="1">
    <location>
        <begin position="347"/>
        <end position="371"/>
    </location>
</feature>
<feature type="compositionally biased region" description="Basic and acidic residues" evidence="1">
    <location>
        <begin position="119"/>
        <end position="181"/>
    </location>
</feature>
<evidence type="ECO:0000313" key="2">
    <source>
        <dbReference type="EMBL" id="KAF4619742.1"/>
    </source>
</evidence>
<feature type="region of interest" description="Disordered" evidence="1">
    <location>
        <begin position="88"/>
        <end position="210"/>
    </location>
</feature>
<sequence>MQRSASPFRAPSPFNPQATANKQYPPYPSQLPTGIAQVGPGATTYTTTIGPDGRPIYIPYKAVAASYHTPSGVVSGIQWVPQDPTSIMPSASSQHVPFPGASEPNKWNGAAYTSSSASYKDDHRGAPDRPRPDDKRRGADERRRSVDAKRDYEDQSNKGDPEYELLLARERDAKATAERNRRPSFNAGSLASSAPMAFPAPGVTKSDYSAHPAPYPPQPYPSYGMINPPAAPSYPPGAFGHTRSAGGSVHDISRQFKDMDLERTREQVERAGKPASAMHGRSYSASTGSAEPYGRPRAVSGNFGERPIPYPSPPNSYTPSTGYTNPVPPNYAPPYPTSSYIAPSPNMRPQDTSFGIANATGYPTANASYAGSSARPMNEMMQRSTTPHGPPPAQSYSHSYGGEAPQPNFSNKPRSRAPSRAPSPNPEPYLGRATSAPSQIGKSPRARAGSIHVPSQSQPPQQLPAPEAFSRPINAANPFTPFEMMKIQDMEEIYDPKLPKMPSILTTHDIYPEDWKRCMQDLGRSWTGQLPVPTLGQGGRPPKRSTLTADLVDLWNASFFFPRGVELILYKGRERRTGPQAGHIDTRLAHYDETDDSSSSSSESDSDDSDYERRMTDPYGRPIGGQGGMAALQEARRRRQERKQEKKRRRKEKKARRKAKARDKTYTVYIACTPGGPPLPFIGRPPAGPLGYNTTQAGQVPSAGYIPSSYGAPVGIPTTRSHGYGGGY</sequence>
<comment type="caution">
    <text evidence="2">The sequence shown here is derived from an EMBL/GenBank/DDBJ whole genome shotgun (WGS) entry which is preliminary data.</text>
</comment>
<evidence type="ECO:0000256" key="1">
    <source>
        <dbReference type="SAM" id="MobiDB-lite"/>
    </source>
</evidence>
<proteinExistence type="predicted"/>